<comment type="caution">
    <text evidence="2">The sequence shown here is derived from an EMBL/GenBank/DDBJ whole genome shotgun (WGS) entry which is preliminary data.</text>
</comment>
<protein>
    <submittedName>
        <fullName evidence="2">Uncharacterized protein</fullName>
    </submittedName>
</protein>
<sequence length="217" mass="23262">MPARAPTEVLKSCLLSNGIKSVSIRKRDAQTELTNLVDEATTLAKRVDRVPGRDVDRSEFVRELSHHHRLGQVLPLAHFEQLFTAVVLARYRYRSDSSHLPKLDEDPATRGHLAGAVDAFEKAAWFWETVEAFFEDDHPRADEAERGASSSEAEDGADQGFVAGSSSVGESADAGAAASTSVAAANHSAVATLAAGVGAMDLDDDVEVVDSEMEVDD</sequence>
<feature type="compositionally biased region" description="Basic and acidic residues" evidence="1">
    <location>
        <begin position="137"/>
        <end position="146"/>
    </location>
</feature>
<dbReference type="Proteomes" id="UP001302602">
    <property type="component" value="Unassembled WGS sequence"/>
</dbReference>
<proteinExistence type="predicted"/>
<organism evidence="2 3">
    <name type="scientific">Parathielavia appendiculata</name>
    <dbReference type="NCBI Taxonomy" id="2587402"/>
    <lineage>
        <taxon>Eukaryota</taxon>
        <taxon>Fungi</taxon>
        <taxon>Dikarya</taxon>
        <taxon>Ascomycota</taxon>
        <taxon>Pezizomycotina</taxon>
        <taxon>Sordariomycetes</taxon>
        <taxon>Sordariomycetidae</taxon>
        <taxon>Sordariales</taxon>
        <taxon>Chaetomiaceae</taxon>
        <taxon>Parathielavia</taxon>
    </lineage>
</organism>
<evidence type="ECO:0000313" key="3">
    <source>
        <dbReference type="Proteomes" id="UP001302602"/>
    </source>
</evidence>
<dbReference type="RefSeq" id="XP_062649466.1">
    <property type="nucleotide sequence ID" value="XM_062791104.1"/>
</dbReference>
<dbReference type="GeneID" id="87827873"/>
<evidence type="ECO:0000313" key="2">
    <source>
        <dbReference type="EMBL" id="KAK4125695.1"/>
    </source>
</evidence>
<keyword evidence="3" id="KW-1185">Reference proteome</keyword>
<gene>
    <name evidence="2" type="ORF">N657DRAFT_631933</name>
</gene>
<feature type="region of interest" description="Disordered" evidence="1">
    <location>
        <begin position="137"/>
        <end position="181"/>
    </location>
</feature>
<dbReference type="EMBL" id="MU853225">
    <property type="protein sequence ID" value="KAK4125695.1"/>
    <property type="molecule type" value="Genomic_DNA"/>
</dbReference>
<reference evidence="2" key="1">
    <citation type="journal article" date="2023" name="Mol. Phylogenet. Evol.">
        <title>Genome-scale phylogeny and comparative genomics of the fungal order Sordariales.</title>
        <authorList>
            <person name="Hensen N."/>
            <person name="Bonometti L."/>
            <person name="Westerberg I."/>
            <person name="Brannstrom I.O."/>
            <person name="Guillou S."/>
            <person name="Cros-Aarteil S."/>
            <person name="Calhoun S."/>
            <person name="Haridas S."/>
            <person name="Kuo A."/>
            <person name="Mondo S."/>
            <person name="Pangilinan J."/>
            <person name="Riley R."/>
            <person name="LaButti K."/>
            <person name="Andreopoulos B."/>
            <person name="Lipzen A."/>
            <person name="Chen C."/>
            <person name="Yan M."/>
            <person name="Daum C."/>
            <person name="Ng V."/>
            <person name="Clum A."/>
            <person name="Steindorff A."/>
            <person name="Ohm R.A."/>
            <person name="Martin F."/>
            <person name="Silar P."/>
            <person name="Natvig D.O."/>
            <person name="Lalanne C."/>
            <person name="Gautier V."/>
            <person name="Ament-Velasquez S.L."/>
            <person name="Kruys A."/>
            <person name="Hutchinson M.I."/>
            <person name="Powell A.J."/>
            <person name="Barry K."/>
            <person name="Miller A.N."/>
            <person name="Grigoriev I.V."/>
            <person name="Debuchy R."/>
            <person name="Gladieux P."/>
            <person name="Hiltunen Thoren M."/>
            <person name="Johannesson H."/>
        </authorList>
    </citation>
    <scope>NUCLEOTIDE SEQUENCE</scope>
    <source>
        <strain evidence="2">CBS 731.68</strain>
    </source>
</reference>
<dbReference type="AlphaFoldDB" id="A0AAN6U4A1"/>
<evidence type="ECO:0000256" key="1">
    <source>
        <dbReference type="SAM" id="MobiDB-lite"/>
    </source>
</evidence>
<accession>A0AAN6U4A1</accession>
<reference evidence="2" key="2">
    <citation type="submission" date="2023-05" db="EMBL/GenBank/DDBJ databases">
        <authorList>
            <consortium name="Lawrence Berkeley National Laboratory"/>
            <person name="Steindorff A."/>
            <person name="Hensen N."/>
            <person name="Bonometti L."/>
            <person name="Westerberg I."/>
            <person name="Brannstrom I.O."/>
            <person name="Guillou S."/>
            <person name="Cros-Aarteil S."/>
            <person name="Calhoun S."/>
            <person name="Haridas S."/>
            <person name="Kuo A."/>
            <person name="Mondo S."/>
            <person name="Pangilinan J."/>
            <person name="Riley R."/>
            <person name="Labutti K."/>
            <person name="Andreopoulos B."/>
            <person name="Lipzen A."/>
            <person name="Chen C."/>
            <person name="Yanf M."/>
            <person name="Daum C."/>
            <person name="Ng V."/>
            <person name="Clum A."/>
            <person name="Ohm R."/>
            <person name="Martin F."/>
            <person name="Silar P."/>
            <person name="Natvig D."/>
            <person name="Lalanne C."/>
            <person name="Gautier V."/>
            <person name="Ament-Velasquez S.L."/>
            <person name="Kruys A."/>
            <person name="Hutchinson M.I."/>
            <person name="Powell A.J."/>
            <person name="Barry K."/>
            <person name="Miller A.N."/>
            <person name="Grigoriev I.V."/>
            <person name="Debuchy R."/>
            <person name="Gladieux P."/>
            <person name="Thoren M.H."/>
            <person name="Johannesson H."/>
        </authorList>
    </citation>
    <scope>NUCLEOTIDE SEQUENCE</scope>
    <source>
        <strain evidence="2">CBS 731.68</strain>
    </source>
</reference>
<feature type="compositionally biased region" description="Low complexity" evidence="1">
    <location>
        <begin position="158"/>
        <end position="181"/>
    </location>
</feature>
<name>A0AAN6U4A1_9PEZI</name>